<dbReference type="Pfam" id="PF25917">
    <property type="entry name" value="BSH_RND"/>
    <property type="match status" value="1"/>
</dbReference>
<name>A0ABV7RQL4_9GAMM</name>
<evidence type="ECO:0000313" key="5">
    <source>
        <dbReference type="Proteomes" id="UP001595740"/>
    </source>
</evidence>
<dbReference type="SUPFAM" id="SSF111369">
    <property type="entry name" value="HlyD-like secretion proteins"/>
    <property type="match status" value="2"/>
</dbReference>
<organism evidence="4 5">
    <name type="scientific">Lysobacter cavernae</name>
    <dbReference type="NCBI Taxonomy" id="1685901"/>
    <lineage>
        <taxon>Bacteria</taxon>
        <taxon>Pseudomonadati</taxon>
        <taxon>Pseudomonadota</taxon>
        <taxon>Gammaproteobacteria</taxon>
        <taxon>Lysobacterales</taxon>
        <taxon>Lysobacteraceae</taxon>
        <taxon>Lysobacter</taxon>
    </lineage>
</organism>
<dbReference type="PANTHER" id="PTHR30438">
    <property type="entry name" value="36 KDA ANTIGEN-RELATED"/>
    <property type="match status" value="1"/>
</dbReference>
<evidence type="ECO:0000256" key="2">
    <source>
        <dbReference type="SAM" id="Phobius"/>
    </source>
</evidence>
<dbReference type="RefSeq" id="WP_386758764.1">
    <property type="nucleotide sequence ID" value="NZ_JBHRXK010000003.1"/>
</dbReference>
<dbReference type="Gene3D" id="2.40.50.100">
    <property type="match status" value="1"/>
</dbReference>
<evidence type="ECO:0000259" key="3">
    <source>
        <dbReference type="Pfam" id="PF25917"/>
    </source>
</evidence>
<protein>
    <submittedName>
        <fullName evidence="4">HlyD family secretion protein</fullName>
    </submittedName>
</protein>
<accession>A0ABV7RQL4</accession>
<feature type="domain" description="Multidrug resistance protein MdtA-like barrel-sandwich hybrid" evidence="3">
    <location>
        <begin position="45"/>
        <end position="233"/>
    </location>
</feature>
<keyword evidence="2" id="KW-1133">Transmembrane helix</keyword>
<dbReference type="EMBL" id="JBHRXK010000003">
    <property type="protein sequence ID" value="MFC3551007.1"/>
    <property type="molecule type" value="Genomic_DNA"/>
</dbReference>
<keyword evidence="5" id="KW-1185">Reference proteome</keyword>
<feature type="transmembrane region" description="Helical" evidence="2">
    <location>
        <begin position="12"/>
        <end position="30"/>
    </location>
</feature>
<gene>
    <name evidence="4" type="ORF">ACFOLC_08245</name>
</gene>
<evidence type="ECO:0000313" key="4">
    <source>
        <dbReference type="EMBL" id="MFC3551007.1"/>
    </source>
</evidence>
<keyword evidence="2" id="KW-0472">Membrane</keyword>
<comment type="similarity">
    <text evidence="1">Belongs to the membrane fusion protein (MFP) (TC 8.A.1) family.</text>
</comment>
<dbReference type="Proteomes" id="UP001595740">
    <property type="component" value="Unassembled WGS sequence"/>
</dbReference>
<dbReference type="InterPro" id="IPR058625">
    <property type="entry name" value="MdtA-like_BSH"/>
</dbReference>
<keyword evidence="2" id="KW-0812">Transmembrane</keyword>
<comment type="caution">
    <text evidence="4">The sequence shown here is derived from an EMBL/GenBank/DDBJ whole genome shotgun (WGS) entry which is preliminary data.</text>
</comment>
<dbReference type="Gene3D" id="2.40.30.170">
    <property type="match status" value="1"/>
</dbReference>
<evidence type="ECO:0000256" key="1">
    <source>
        <dbReference type="ARBA" id="ARBA00009477"/>
    </source>
</evidence>
<proteinExistence type="inferred from homology"/>
<dbReference type="Gene3D" id="1.10.287.470">
    <property type="entry name" value="Helix hairpin bin"/>
    <property type="match status" value="1"/>
</dbReference>
<sequence>MSTDSDKRTGLRLLLVIAALAVIGVLVWWLRPGEPLLQGQVEATQVNVGAKVPGRIDTVLVREGAAVKKGQVLATLATPEIQAKASQADAVVAAARALEDKAKNGAQPQDIDAARMQWQAAERGADLAQVTYARVQRLYNEGVLPQQKRDEAFAQAKATRAQADAANAVYRKAHDGARPEDLRAAQAQLAQAEGGRNEVQAYLDERQVRAPIAGEVSTRVLEPGEVAAAGAPIVVIADLSDLWVSFNLREDRLAGARIGREFEAQVPALKKSGVRMRIDYLAPLADFATWRSSRDLGGFDLRTFELRARPLQPVPGLRPGMSVLLPASTLASDD</sequence>
<dbReference type="PANTHER" id="PTHR30438:SF1">
    <property type="entry name" value="36 KDA ANTIGEN"/>
    <property type="match status" value="1"/>
</dbReference>
<reference evidence="5" key="1">
    <citation type="journal article" date="2019" name="Int. J. Syst. Evol. Microbiol.">
        <title>The Global Catalogue of Microorganisms (GCM) 10K type strain sequencing project: providing services to taxonomists for standard genome sequencing and annotation.</title>
        <authorList>
            <consortium name="The Broad Institute Genomics Platform"/>
            <consortium name="The Broad Institute Genome Sequencing Center for Infectious Disease"/>
            <person name="Wu L."/>
            <person name="Ma J."/>
        </authorList>
    </citation>
    <scope>NUCLEOTIDE SEQUENCE [LARGE SCALE GENOMIC DNA]</scope>
    <source>
        <strain evidence="5">KCTC 42875</strain>
    </source>
</reference>